<organism evidence="2 3">
    <name type="scientific">Rathayibacter iranicus</name>
    <dbReference type="NCBI Taxonomy" id="59737"/>
    <lineage>
        <taxon>Bacteria</taxon>
        <taxon>Bacillati</taxon>
        <taxon>Actinomycetota</taxon>
        <taxon>Actinomycetes</taxon>
        <taxon>Micrococcales</taxon>
        <taxon>Microbacteriaceae</taxon>
        <taxon>Rathayibacter</taxon>
    </lineage>
</organism>
<accession>A0AAD1AFB6</accession>
<keyword evidence="1" id="KW-1133">Transmembrane helix</keyword>
<sequence>MERNAESRWYRRQERLITLIAVIVTLGGWIAVLGWLRTWWAVIACVAYSGILIQSVSRWRKRQISRKR</sequence>
<feature type="transmembrane region" description="Helical" evidence="1">
    <location>
        <begin position="39"/>
        <end position="59"/>
    </location>
</feature>
<protein>
    <submittedName>
        <fullName evidence="2">Uncharacterized protein</fullName>
    </submittedName>
</protein>
<feature type="transmembrane region" description="Helical" evidence="1">
    <location>
        <begin position="16"/>
        <end position="33"/>
    </location>
</feature>
<proteinExistence type="predicted"/>
<dbReference type="KEGG" id="ria:C7V51_15960"/>
<dbReference type="Proteomes" id="UP000283946">
    <property type="component" value="Chromosome"/>
</dbReference>
<dbReference type="AlphaFoldDB" id="A0AAD1AFB6"/>
<dbReference type="EMBL" id="CP028130">
    <property type="protein sequence ID" value="AZZ57198.1"/>
    <property type="molecule type" value="Genomic_DNA"/>
</dbReference>
<keyword evidence="1" id="KW-0472">Membrane</keyword>
<evidence type="ECO:0000313" key="2">
    <source>
        <dbReference type="EMBL" id="AZZ57198.1"/>
    </source>
</evidence>
<evidence type="ECO:0000256" key="1">
    <source>
        <dbReference type="SAM" id="Phobius"/>
    </source>
</evidence>
<keyword evidence="1" id="KW-0812">Transmembrane</keyword>
<reference evidence="2 3" key="1">
    <citation type="submission" date="2018-03" db="EMBL/GenBank/DDBJ databases">
        <title>Bacteriophage NCPPB3778 and a type I-E CRISPR drive the evolution of the US Biological Select Agent, Rathayibacter toxicus.</title>
        <authorList>
            <person name="Davis E.W.II."/>
            <person name="Tabima J.F."/>
            <person name="Weisberg A.J."/>
            <person name="Dantas Lopes L."/>
            <person name="Wiseman M.S."/>
            <person name="Wiseman M.S."/>
            <person name="Pupko T."/>
            <person name="Belcher M.S."/>
            <person name="Sechler A.J."/>
            <person name="Tancos M.A."/>
            <person name="Schroeder B.K."/>
            <person name="Murray T.D."/>
            <person name="Luster D.G."/>
            <person name="Schneider W.L."/>
            <person name="Rogers E."/>
            <person name="Andreote F.D."/>
            <person name="Grunwald N.J."/>
            <person name="Putnam M.L."/>
            <person name="Chang J.H."/>
        </authorList>
    </citation>
    <scope>NUCLEOTIDE SEQUENCE [LARGE SCALE GENOMIC DNA]</scope>
    <source>
        <strain evidence="2 3">NCCPB 2253</strain>
    </source>
</reference>
<gene>
    <name evidence="2" type="ORF">C7V51_15960</name>
</gene>
<evidence type="ECO:0000313" key="3">
    <source>
        <dbReference type="Proteomes" id="UP000283946"/>
    </source>
</evidence>
<name>A0AAD1AFB6_9MICO</name>